<comment type="caution">
    <text evidence="1">The sequence shown here is derived from an EMBL/GenBank/DDBJ whole genome shotgun (WGS) entry which is preliminary data.</text>
</comment>
<evidence type="ECO:0000313" key="1">
    <source>
        <dbReference type="EMBL" id="KAH6662212.1"/>
    </source>
</evidence>
<dbReference type="AlphaFoldDB" id="A0A9P9A4Z0"/>
<evidence type="ECO:0000313" key="2">
    <source>
        <dbReference type="Proteomes" id="UP000770015"/>
    </source>
</evidence>
<reference evidence="1" key="1">
    <citation type="journal article" date="2021" name="Nat. Commun.">
        <title>Genetic determinants of endophytism in the Arabidopsis root mycobiome.</title>
        <authorList>
            <person name="Mesny F."/>
            <person name="Miyauchi S."/>
            <person name="Thiergart T."/>
            <person name="Pickel B."/>
            <person name="Atanasova L."/>
            <person name="Karlsson M."/>
            <person name="Huettel B."/>
            <person name="Barry K.W."/>
            <person name="Haridas S."/>
            <person name="Chen C."/>
            <person name="Bauer D."/>
            <person name="Andreopoulos W."/>
            <person name="Pangilinan J."/>
            <person name="LaButti K."/>
            <person name="Riley R."/>
            <person name="Lipzen A."/>
            <person name="Clum A."/>
            <person name="Drula E."/>
            <person name="Henrissat B."/>
            <person name="Kohler A."/>
            <person name="Grigoriev I.V."/>
            <person name="Martin F.M."/>
            <person name="Hacquard S."/>
        </authorList>
    </citation>
    <scope>NUCLEOTIDE SEQUENCE</scope>
    <source>
        <strain evidence="1">MPI-SDFR-AT-0117</strain>
    </source>
</reference>
<organism evidence="1 2">
    <name type="scientific">Plectosphaerella plurivora</name>
    <dbReference type="NCBI Taxonomy" id="936078"/>
    <lineage>
        <taxon>Eukaryota</taxon>
        <taxon>Fungi</taxon>
        <taxon>Dikarya</taxon>
        <taxon>Ascomycota</taxon>
        <taxon>Pezizomycotina</taxon>
        <taxon>Sordariomycetes</taxon>
        <taxon>Hypocreomycetidae</taxon>
        <taxon>Glomerellales</taxon>
        <taxon>Plectosphaerellaceae</taxon>
        <taxon>Plectosphaerella</taxon>
    </lineage>
</organism>
<name>A0A9P9A4Z0_9PEZI</name>
<protein>
    <submittedName>
        <fullName evidence="1">Uncharacterized protein</fullName>
    </submittedName>
</protein>
<dbReference type="Proteomes" id="UP000770015">
    <property type="component" value="Unassembled WGS sequence"/>
</dbReference>
<proteinExistence type="predicted"/>
<accession>A0A9P9A4Z0</accession>
<gene>
    <name evidence="1" type="ORF">F5X68DRAFT_266220</name>
</gene>
<sequence length="419" mass="47908">MKLTPIKVRGKRTTMASKKRKMADLALDEAPEPPRKYLKRRAKKSLLERQIPLEIMERFFILSENTNFPLCSPLLGRLLSGRHTLVAAVIAAFGPTWKIGFGFKYIEDCWSFRGQASPTGNPVFQSAILECRWATVDLILEAQQQWGRSHFRPGQYMHEHMPGFVLPGSYPPSEEATSAWIETQPPFVNPVHYAPSKEILQAGDSDLLIPPPDFGPDIQRVSQNSPAYRRIAKNATTELPMLHYEDGDIMLSDVQALLEKDVQEIQESVEKGSNNKSWMIPTMMDFYLDVHPRIIIPNHLVTGPWDEEKIRRLIWLRRGGAVLHESQSWEIRQKGFRNAFHNAKASGATDSLVAILFLLGDFFWEYTFVGDSIRYKKKRCAWPKHAMLEMHNHLVTLDPKCTTNKLMDDLEATLKVAEN</sequence>
<dbReference type="EMBL" id="JAGSXJ010000047">
    <property type="protein sequence ID" value="KAH6662212.1"/>
    <property type="molecule type" value="Genomic_DNA"/>
</dbReference>
<keyword evidence="2" id="KW-1185">Reference proteome</keyword>
<dbReference type="OrthoDB" id="4167490at2759"/>